<comment type="subcellular location">
    <subcellularLocation>
        <location evidence="1">Fimbrium</location>
    </subcellularLocation>
</comment>
<dbReference type="RefSeq" id="WP_115460387.1">
    <property type="nucleotide sequence ID" value="NZ_QRAP01000015.1"/>
</dbReference>
<dbReference type="Gene3D" id="2.60.40.1090">
    <property type="entry name" value="Fimbrial-type adhesion domain"/>
    <property type="match status" value="1"/>
</dbReference>
<dbReference type="GO" id="GO:0043709">
    <property type="term" value="P:cell adhesion involved in single-species biofilm formation"/>
    <property type="evidence" value="ECO:0007669"/>
    <property type="project" value="TreeGrafter"/>
</dbReference>
<gene>
    <name evidence="5" type="ORF">C8D90_11536</name>
</gene>
<keyword evidence="6" id="KW-1185">Reference proteome</keyword>
<feature type="signal peptide" evidence="4">
    <location>
        <begin position="1"/>
        <end position="21"/>
    </location>
</feature>
<evidence type="ECO:0000256" key="3">
    <source>
        <dbReference type="ARBA" id="ARBA00023263"/>
    </source>
</evidence>
<dbReference type="OrthoDB" id="7030999at2"/>
<dbReference type="GO" id="GO:0009289">
    <property type="term" value="C:pilus"/>
    <property type="evidence" value="ECO:0007669"/>
    <property type="project" value="UniProtKB-SubCell"/>
</dbReference>
<reference evidence="5 6" key="1">
    <citation type="submission" date="2018-07" db="EMBL/GenBank/DDBJ databases">
        <title>Genomic Encyclopedia of Type Strains, Phase IV (KMG-IV): sequencing the most valuable type-strain genomes for metagenomic binning, comparative biology and taxonomic classification.</title>
        <authorList>
            <person name="Goeker M."/>
        </authorList>
    </citation>
    <scope>NUCLEOTIDE SEQUENCE [LARGE SCALE GENOMIC DNA]</scope>
    <source>
        <strain evidence="5 6">DSM 103736</strain>
    </source>
</reference>
<keyword evidence="4" id="KW-0732">Signal</keyword>
<protein>
    <submittedName>
        <fullName evidence="5">Major type 1 subunit fimbrin (Pilin)</fullName>
    </submittedName>
</protein>
<evidence type="ECO:0000313" key="5">
    <source>
        <dbReference type="EMBL" id="RDK83908.1"/>
    </source>
</evidence>
<accession>A0A370Q6C3</accession>
<dbReference type="AlphaFoldDB" id="A0A370Q6C3"/>
<evidence type="ECO:0000256" key="2">
    <source>
        <dbReference type="ARBA" id="ARBA00006671"/>
    </source>
</evidence>
<dbReference type="InterPro" id="IPR050263">
    <property type="entry name" value="Bact_Fimbrial_Adh_Pro"/>
</dbReference>
<proteinExistence type="inferred from homology"/>
<dbReference type="Pfam" id="PF16970">
    <property type="entry name" value="FimA"/>
    <property type="match status" value="1"/>
</dbReference>
<comment type="caution">
    <text evidence="5">The sequence shown here is derived from an EMBL/GenBank/DDBJ whole genome shotgun (WGS) entry which is preliminary data.</text>
</comment>
<feature type="chain" id="PRO_5016622548" evidence="4">
    <location>
        <begin position="22"/>
        <end position="180"/>
    </location>
</feature>
<sequence>MKNITLAVISSLIISSPMVIAATGGTITFNGKLTATTCKIDIEGQGADALVKLPTIGVNQLSALGETAGSTSFNMALSGCSGTLSSASAFFEAGGGNVDVATGRLNNSGSAQLVQLQLRDGSSSKNAIIKAGSQEQAMSMTYVDTSSGTATLPYLVEYYAQGKTTPGDVVSKVVYSIQYK</sequence>
<dbReference type="PANTHER" id="PTHR33420">
    <property type="entry name" value="FIMBRIAL SUBUNIT ELFA-RELATED"/>
    <property type="match status" value="1"/>
</dbReference>
<dbReference type="Proteomes" id="UP000254848">
    <property type="component" value="Unassembled WGS sequence"/>
</dbReference>
<dbReference type="InterPro" id="IPR008966">
    <property type="entry name" value="Adhesion_dom_sf"/>
</dbReference>
<dbReference type="EMBL" id="QRAP01000015">
    <property type="protein sequence ID" value="RDK83908.1"/>
    <property type="molecule type" value="Genomic_DNA"/>
</dbReference>
<dbReference type="InterPro" id="IPR039458">
    <property type="entry name" value="FimA-like"/>
</dbReference>
<evidence type="ECO:0000313" key="6">
    <source>
        <dbReference type="Proteomes" id="UP000254848"/>
    </source>
</evidence>
<dbReference type="InterPro" id="IPR036937">
    <property type="entry name" value="Adhesion_dom_fimbrial_sf"/>
</dbReference>
<name>A0A370Q6C3_9GAMM</name>
<evidence type="ECO:0000256" key="1">
    <source>
        <dbReference type="ARBA" id="ARBA00004561"/>
    </source>
</evidence>
<evidence type="ECO:0000256" key="4">
    <source>
        <dbReference type="SAM" id="SignalP"/>
    </source>
</evidence>
<comment type="similarity">
    <text evidence="2">Belongs to the fimbrial protein family.</text>
</comment>
<keyword evidence="3" id="KW-0281">Fimbrium</keyword>
<dbReference type="SUPFAM" id="SSF49401">
    <property type="entry name" value="Bacterial adhesins"/>
    <property type="match status" value="1"/>
</dbReference>
<dbReference type="PANTHER" id="PTHR33420:SF10">
    <property type="entry name" value="FIMBRIAE MAJOR SUBUNIT"/>
    <property type="match status" value="1"/>
</dbReference>
<organism evidence="5 6">
    <name type="scientific">Enterobacillus tribolii</name>
    <dbReference type="NCBI Taxonomy" id="1487935"/>
    <lineage>
        <taxon>Bacteria</taxon>
        <taxon>Pseudomonadati</taxon>
        <taxon>Pseudomonadota</taxon>
        <taxon>Gammaproteobacteria</taxon>
        <taxon>Enterobacterales</taxon>
        <taxon>Hafniaceae</taxon>
        <taxon>Enterobacillus</taxon>
    </lineage>
</organism>